<feature type="domain" description="ABC transporter" evidence="4">
    <location>
        <begin position="2"/>
        <end position="255"/>
    </location>
</feature>
<dbReference type="eggNOG" id="COG4586">
    <property type="taxonomic scope" value="Bacteria"/>
</dbReference>
<keyword evidence="2" id="KW-0547">Nucleotide-binding</keyword>
<reference evidence="5 6" key="1">
    <citation type="journal article" date="2013" name="Int. J. Syst. Evol. Microbiol.">
        <title>Tumebacillus flagellatus sp. nov., an alpha-amylase/pullulanase-producing bacterium isolated from cassava wastewater.</title>
        <authorList>
            <person name="Wang Q."/>
            <person name="Xie N."/>
            <person name="Qin Y."/>
            <person name="Shen N."/>
            <person name="Zhu J."/>
            <person name="Mi H."/>
            <person name="Huang R."/>
        </authorList>
    </citation>
    <scope>NUCLEOTIDE SEQUENCE [LARGE SCALE GENOMIC DNA]</scope>
    <source>
        <strain evidence="5 6">GST4</strain>
    </source>
</reference>
<dbReference type="InterPro" id="IPR003593">
    <property type="entry name" value="AAA+_ATPase"/>
</dbReference>
<dbReference type="OrthoDB" id="2290519at2"/>
<evidence type="ECO:0000313" key="5">
    <source>
        <dbReference type="EMBL" id="KEO84895.1"/>
    </source>
</evidence>
<dbReference type="Gene3D" id="3.40.50.300">
    <property type="entry name" value="P-loop containing nucleotide triphosphate hydrolases"/>
    <property type="match status" value="1"/>
</dbReference>
<sequence>MIKATDLTKFYHVSEVKQGRFATLRSFVSGKGRKVPAVSDMSFEIPRGGFVGYIGPNGAGKSTTIKMLTGILHPDGGTVEVAGLSPQKQRKEVARKIGVVFGQRTQLWWDLPTRDSFELLAAMYKVGQQEYDKAMEVYGELLGLHEFLDTPVRKLSLGQRMRADLCAALLHDPDVVFLDEPTIGLDVTAKNRIRSFLKDLNEREQKTILLTTHDMDDIEQLCKQIIIINHGQKVYDGTLESLREMYPLPSVLEVEYHGAVEELLLPNGAQFDPSRGVARISFDKRKTKPLELMERMGQCGEVRDIRVQTPKIEDVISEMYERPQVQLV</sequence>
<dbReference type="SUPFAM" id="SSF52540">
    <property type="entry name" value="P-loop containing nucleoside triphosphate hydrolases"/>
    <property type="match status" value="1"/>
</dbReference>
<dbReference type="AlphaFoldDB" id="A0A074LWC1"/>
<dbReference type="EMBL" id="JMIR01000002">
    <property type="protein sequence ID" value="KEO84895.1"/>
    <property type="molecule type" value="Genomic_DNA"/>
</dbReference>
<comment type="caution">
    <text evidence="5">The sequence shown here is derived from an EMBL/GenBank/DDBJ whole genome shotgun (WGS) entry which is preliminary data.</text>
</comment>
<gene>
    <name evidence="5" type="ORF">EL26_02470</name>
</gene>
<keyword evidence="3 5" id="KW-0067">ATP-binding</keyword>
<dbReference type="Proteomes" id="UP000027931">
    <property type="component" value="Unassembled WGS sequence"/>
</dbReference>
<dbReference type="InterPro" id="IPR017871">
    <property type="entry name" value="ABC_transporter-like_CS"/>
</dbReference>
<evidence type="ECO:0000313" key="6">
    <source>
        <dbReference type="Proteomes" id="UP000027931"/>
    </source>
</evidence>
<name>A0A074LWC1_9BACL</name>
<protein>
    <submittedName>
        <fullName evidence="5">ABC transporter ATP-binding protein</fullName>
    </submittedName>
</protein>
<dbReference type="InterPro" id="IPR003439">
    <property type="entry name" value="ABC_transporter-like_ATP-bd"/>
</dbReference>
<dbReference type="InterPro" id="IPR050763">
    <property type="entry name" value="ABC_transporter_ATP-binding"/>
</dbReference>
<dbReference type="STRING" id="1157490.EL26_02470"/>
<evidence type="ECO:0000256" key="2">
    <source>
        <dbReference type="ARBA" id="ARBA00022741"/>
    </source>
</evidence>
<organism evidence="5 6">
    <name type="scientific">Tumebacillus flagellatus</name>
    <dbReference type="NCBI Taxonomy" id="1157490"/>
    <lineage>
        <taxon>Bacteria</taxon>
        <taxon>Bacillati</taxon>
        <taxon>Bacillota</taxon>
        <taxon>Bacilli</taxon>
        <taxon>Bacillales</taxon>
        <taxon>Alicyclobacillaceae</taxon>
        <taxon>Tumebacillus</taxon>
    </lineage>
</organism>
<accession>A0A074LWC1</accession>
<dbReference type="PROSITE" id="PS00211">
    <property type="entry name" value="ABC_TRANSPORTER_1"/>
    <property type="match status" value="1"/>
</dbReference>
<evidence type="ECO:0000259" key="4">
    <source>
        <dbReference type="PROSITE" id="PS50893"/>
    </source>
</evidence>
<dbReference type="GO" id="GO:0016887">
    <property type="term" value="F:ATP hydrolysis activity"/>
    <property type="evidence" value="ECO:0007669"/>
    <property type="project" value="InterPro"/>
</dbReference>
<dbReference type="SMART" id="SM00382">
    <property type="entry name" value="AAA"/>
    <property type="match status" value="1"/>
</dbReference>
<keyword evidence="6" id="KW-1185">Reference proteome</keyword>
<dbReference type="PANTHER" id="PTHR42711">
    <property type="entry name" value="ABC TRANSPORTER ATP-BINDING PROTEIN"/>
    <property type="match status" value="1"/>
</dbReference>
<proteinExistence type="predicted"/>
<evidence type="ECO:0000256" key="1">
    <source>
        <dbReference type="ARBA" id="ARBA00022448"/>
    </source>
</evidence>
<dbReference type="InterPro" id="IPR027417">
    <property type="entry name" value="P-loop_NTPase"/>
</dbReference>
<dbReference type="GO" id="GO:0005524">
    <property type="term" value="F:ATP binding"/>
    <property type="evidence" value="ECO:0007669"/>
    <property type="project" value="UniProtKB-KW"/>
</dbReference>
<dbReference type="Pfam" id="PF00005">
    <property type="entry name" value="ABC_tran"/>
    <property type="match status" value="1"/>
</dbReference>
<dbReference type="PANTHER" id="PTHR42711:SF1">
    <property type="entry name" value="ABC-TRANSPORT PROTEIN, ATP-BINDING COMPONENT"/>
    <property type="match status" value="1"/>
</dbReference>
<evidence type="ECO:0000256" key="3">
    <source>
        <dbReference type="ARBA" id="ARBA00022840"/>
    </source>
</evidence>
<dbReference type="RefSeq" id="WP_038084052.1">
    <property type="nucleotide sequence ID" value="NZ_JMIR01000002.1"/>
</dbReference>
<keyword evidence="1" id="KW-0813">Transport</keyword>
<dbReference type="PROSITE" id="PS50893">
    <property type="entry name" value="ABC_TRANSPORTER_2"/>
    <property type="match status" value="1"/>
</dbReference>